<keyword evidence="3" id="KW-0282">Flagellum</keyword>
<evidence type="ECO:0000313" key="4">
    <source>
        <dbReference type="Proteomes" id="UP000276770"/>
    </source>
</evidence>
<dbReference type="Gene3D" id="3.30.750.140">
    <property type="match status" value="1"/>
</dbReference>
<feature type="domain" description="Flagellar hook-length control protein-like C-terminal" evidence="2">
    <location>
        <begin position="293"/>
        <end position="365"/>
    </location>
</feature>
<gene>
    <name evidence="3" type="ORF">D9X91_08945</name>
</gene>
<dbReference type="OrthoDB" id="2112988at2"/>
<feature type="compositionally biased region" description="Low complexity" evidence="1">
    <location>
        <begin position="372"/>
        <end position="381"/>
    </location>
</feature>
<feature type="region of interest" description="Disordered" evidence="1">
    <location>
        <begin position="365"/>
        <end position="413"/>
    </location>
</feature>
<comment type="caution">
    <text evidence="3">The sequence shown here is derived from an EMBL/GenBank/DDBJ whole genome shotgun (WGS) entry which is preliminary data.</text>
</comment>
<dbReference type="InterPro" id="IPR038610">
    <property type="entry name" value="FliK-like_C_sf"/>
</dbReference>
<protein>
    <submittedName>
        <fullName evidence="3">Flagellar hook-length control protein FliK</fullName>
    </submittedName>
</protein>
<name>A0A3L7K4V7_9BACI</name>
<feature type="compositionally biased region" description="Acidic residues" evidence="1">
    <location>
        <begin position="394"/>
        <end position="405"/>
    </location>
</feature>
<dbReference type="InterPro" id="IPR021136">
    <property type="entry name" value="Flagellar_hook_control-like_C"/>
</dbReference>
<dbReference type="Proteomes" id="UP000276770">
    <property type="component" value="Unassembled WGS sequence"/>
</dbReference>
<evidence type="ECO:0000256" key="1">
    <source>
        <dbReference type="SAM" id="MobiDB-lite"/>
    </source>
</evidence>
<reference evidence="3 4" key="1">
    <citation type="submission" date="2018-10" db="EMBL/GenBank/DDBJ databases">
        <title>Falsibacillus sp. genome draft.</title>
        <authorList>
            <person name="Shi S."/>
        </authorList>
    </citation>
    <scope>NUCLEOTIDE SEQUENCE [LARGE SCALE GENOMIC DNA]</scope>
    <source>
        <strain evidence="3 4">GY 10110</strain>
    </source>
</reference>
<dbReference type="Pfam" id="PF02120">
    <property type="entry name" value="Flg_hook"/>
    <property type="match status" value="1"/>
</dbReference>
<dbReference type="CDD" id="cd17470">
    <property type="entry name" value="T3SS_Flik_C"/>
    <property type="match status" value="1"/>
</dbReference>
<sequence>MNVAGLMLSTSPNRAANGGPTGDVKVGSGFRNILGALNQHVNGGQEPQQEGINLEDLEKLLVFLNQPSASLPQADPEADKKDMTLSEISTALGLTKEGLLKSIKELFGKTSQLKGANNKADTKAEGNEDPIQMLLVLLQQISNLPKASFKQLPPQSLANVLKAAKVFESLSASKDLNIDGIKKLVDAKEGINKIKNTMTTILANPQKTDAKSVLKSSFAQMMATGTLKDASNVSQKQTAVKTEGRMDTSFQPNMSKIEQFVIFAGKDSKTPSFDSFVKQFSDILSKSQLTQLPNGNKLLIKLYPEHLGSLRIELLQQDGKMTATMLASTSSAKDLLENNLSHLKAAFHQQNINVDKVEIMTSANESQRFDRQNQQQSSQQEQPKDEQNGHAINDPEEMGFAEELSELLTNTTN</sequence>
<dbReference type="EMBL" id="RCVZ01000005">
    <property type="protein sequence ID" value="RLQ95742.1"/>
    <property type="molecule type" value="Genomic_DNA"/>
</dbReference>
<dbReference type="AlphaFoldDB" id="A0A3L7K4V7"/>
<keyword evidence="3" id="KW-0966">Cell projection</keyword>
<evidence type="ECO:0000313" key="3">
    <source>
        <dbReference type="EMBL" id="RLQ95742.1"/>
    </source>
</evidence>
<proteinExistence type="predicted"/>
<evidence type="ECO:0000259" key="2">
    <source>
        <dbReference type="Pfam" id="PF02120"/>
    </source>
</evidence>
<accession>A0A3L7K4V7</accession>
<feature type="region of interest" description="Disordered" evidence="1">
    <location>
        <begin position="1"/>
        <end position="21"/>
    </location>
</feature>
<dbReference type="RefSeq" id="WP_121680268.1">
    <property type="nucleotide sequence ID" value="NZ_RCVZ01000005.1"/>
</dbReference>
<keyword evidence="3" id="KW-0969">Cilium</keyword>
<organism evidence="3 4">
    <name type="scientific">Falsibacillus albus</name>
    <dbReference type="NCBI Taxonomy" id="2478915"/>
    <lineage>
        <taxon>Bacteria</taxon>
        <taxon>Bacillati</taxon>
        <taxon>Bacillota</taxon>
        <taxon>Bacilli</taxon>
        <taxon>Bacillales</taxon>
        <taxon>Bacillaceae</taxon>
        <taxon>Falsibacillus</taxon>
    </lineage>
</organism>
<keyword evidence="4" id="KW-1185">Reference proteome</keyword>